<gene>
    <name evidence="1" type="ORF">L9F63_025018</name>
</gene>
<dbReference type="AlphaFoldDB" id="A0AAD7ZCQ4"/>
<comment type="caution">
    <text evidence="1">The sequence shown here is derived from an EMBL/GenBank/DDBJ whole genome shotgun (WGS) entry which is preliminary data.</text>
</comment>
<accession>A0AAD7ZCQ4</accession>
<dbReference type="EMBL" id="JASPKZ010008977">
    <property type="protein sequence ID" value="KAJ9578121.1"/>
    <property type="molecule type" value="Genomic_DNA"/>
</dbReference>
<evidence type="ECO:0000313" key="2">
    <source>
        <dbReference type="Proteomes" id="UP001233999"/>
    </source>
</evidence>
<keyword evidence="2" id="KW-1185">Reference proteome</keyword>
<dbReference type="Proteomes" id="UP001233999">
    <property type="component" value="Unassembled WGS sequence"/>
</dbReference>
<feature type="non-terminal residue" evidence="1">
    <location>
        <position position="135"/>
    </location>
</feature>
<organism evidence="1 2">
    <name type="scientific">Diploptera punctata</name>
    <name type="common">Pacific beetle cockroach</name>
    <dbReference type="NCBI Taxonomy" id="6984"/>
    <lineage>
        <taxon>Eukaryota</taxon>
        <taxon>Metazoa</taxon>
        <taxon>Ecdysozoa</taxon>
        <taxon>Arthropoda</taxon>
        <taxon>Hexapoda</taxon>
        <taxon>Insecta</taxon>
        <taxon>Pterygota</taxon>
        <taxon>Neoptera</taxon>
        <taxon>Polyneoptera</taxon>
        <taxon>Dictyoptera</taxon>
        <taxon>Blattodea</taxon>
        <taxon>Blaberoidea</taxon>
        <taxon>Blaberidae</taxon>
        <taxon>Diplopterinae</taxon>
        <taxon>Diploptera</taxon>
    </lineage>
</organism>
<reference evidence="1" key="1">
    <citation type="journal article" date="2023" name="IScience">
        <title>Live-bearing cockroach genome reveals convergent evolutionary mechanisms linked to viviparity in insects and beyond.</title>
        <authorList>
            <person name="Fouks B."/>
            <person name="Harrison M.C."/>
            <person name="Mikhailova A.A."/>
            <person name="Marchal E."/>
            <person name="English S."/>
            <person name="Carruthers M."/>
            <person name="Jennings E.C."/>
            <person name="Chiamaka E.L."/>
            <person name="Frigard R.A."/>
            <person name="Pippel M."/>
            <person name="Attardo G.M."/>
            <person name="Benoit J.B."/>
            <person name="Bornberg-Bauer E."/>
            <person name="Tobe S.S."/>
        </authorList>
    </citation>
    <scope>NUCLEOTIDE SEQUENCE</scope>
    <source>
        <strain evidence="1">Stay&amp;Tobe</strain>
    </source>
</reference>
<protein>
    <submittedName>
        <fullName evidence="1">Uncharacterized protein</fullName>
    </submittedName>
</protein>
<name>A0AAD7ZCQ4_DIPPU</name>
<evidence type="ECO:0000313" key="1">
    <source>
        <dbReference type="EMBL" id="KAJ9578121.1"/>
    </source>
</evidence>
<sequence length="135" mass="15231">GEANETSNTWVIAKNVNTILVGKLTDAQEVKALDSKTIKGEKWYHLTDCGSLNHFVKLKKLQNLITPHTYSYKTISSIEGSDPLRQHYGKMTTNELTGCFRPNLSHYISSPLIGERIRDPSCPQNVSQKMKKIKI</sequence>
<feature type="non-terminal residue" evidence="1">
    <location>
        <position position="1"/>
    </location>
</feature>
<reference evidence="1" key="2">
    <citation type="submission" date="2023-05" db="EMBL/GenBank/DDBJ databases">
        <authorList>
            <person name="Fouks B."/>
        </authorList>
    </citation>
    <scope>NUCLEOTIDE SEQUENCE</scope>
    <source>
        <strain evidence="1">Stay&amp;Tobe</strain>
        <tissue evidence="1">Testes</tissue>
    </source>
</reference>
<proteinExistence type="predicted"/>